<dbReference type="GO" id="GO:0016787">
    <property type="term" value="F:hydrolase activity"/>
    <property type="evidence" value="ECO:0007669"/>
    <property type="project" value="UniProtKB-KW"/>
</dbReference>
<comment type="similarity">
    <text evidence="1 3">Belongs to the type-B carboxylesterase/lipase family.</text>
</comment>
<sequence>MHILNHIKLFFITIFICNFIFAEEAYIINTTSGISKGIDEKGVITWHDLPYAKPPINDLRWMAPRSIENELFIINDKKNNFCVQRPSSLGGATGEGDFVGTEDCLYLDIRKPKNSDKKLPVMFWIHGGGNTSGLKDIYDFSGLVKKEEVIVVSINYRLGPFGWFSHPSIQNFQSGLDKTSNFGTLDIIKALEWVNKNIEKFGGDKNNITIFGESAGGHNVLSLLVAPQANGLFHKAISQSGYTTSVSYKIAHNSKHKSIDYINSQEIIKNIIDYTENLDAVRSKILNMPAYEFYSYYSKDALREIPLMTNDGIVIPKDGLYESLKNPNDPTIPVIAGSNRDEVKLWIGTALYFIQPEYSFFGSIFGIPRIKIINPDAFEAFNYYRSSAWQLRGVVEPLNNLSSAGAENLFAYRYDWDDHRRRPIADFKKIIGAAHATEIPLIAGNNKLVGNYGFIIYPNGPSKRYASKNMMRFWANFAKMGKPGLSTNKIKWVNYLEDNSQNVMILDKKKNLTMNKITNSYTSLVKELELDNRVNEREKCVILYQMGVLIGNDIYKELEKIYSKKCNKDNSVQFLQENSSFVSY</sequence>
<dbReference type="InterPro" id="IPR050309">
    <property type="entry name" value="Type-B_Carboxylest/Lipase"/>
</dbReference>
<evidence type="ECO:0000259" key="4">
    <source>
        <dbReference type="Pfam" id="PF00135"/>
    </source>
</evidence>
<dbReference type="EC" id="3.1.1.-" evidence="3"/>
<accession>J4WZH3</accession>
<dbReference type="Proteomes" id="UP000010116">
    <property type="component" value="Unassembled WGS sequence"/>
</dbReference>
<dbReference type="HOGENOM" id="CLU_006586_16_4_6"/>
<organism evidence="5 6">
    <name type="scientific">SAR86 cluster bacterium SAR86B</name>
    <dbReference type="NCBI Taxonomy" id="1123867"/>
    <lineage>
        <taxon>Bacteria</taxon>
        <taxon>Pseudomonadati</taxon>
        <taxon>Pseudomonadota</taxon>
        <taxon>Gammaproteobacteria</taxon>
        <taxon>SAR86 cluster</taxon>
    </lineage>
</organism>
<feature type="domain" description="Carboxylesterase type B" evidence="4">
    <location>
        <begin position="28"/>
        <end position="347"/>
    </location>
</feature>
<dbReference type="PROSITE" id="PS00122">
    <property type="entry name" value="CARBOXYLESTERASE_B_1"/>
    <property type="match status" value="1"/>
</dbReference>
<gene>
    <name evidence="5" type="primary">pnbA</name>
    <name evidence="5" type="ORF">NT02SARS_0717</name>
</gene>
<feature type="domain" description="Carboxylesterase type B" evidence="4">
    <location>
        <begin position="404"/>
        <end position="515"/>
    </location>
</feature>
<dbReference type="InterPro" id="IPR002018">
    <property type="entry name" value="CarbesteraseB"/>
</dbReference>
<evidence type="ECO:0000313" key="6">
    <source>
        <dbReference type="Proteomes" id="UP000010116"/>
    </source>
</evidence>
<dbReference type="InterPro" id="IPR029058">
    <property type="entry name" value="AB_hydrolase_fold"/>
</dbReference>
<evidence type="ECO:0000313" key="5">
    <source>
        <dbReference type="EMBL" id="EJP73025.1"/>
    </source>
</evidence>
<evidence type="ECO:0000256" key="2">
    <source>
        <dbReference type="ARBA" id="ARBA00022801"/>
    </source>
</evidence>
<dbReference type="InterPro" id="IPR019826">
    <property type="entry name" value="Carboxylesterase_B_AS"/>
</dbReference>
<dbReference type="AlphaFoldDB" id="J4WZH3"/>
<proteinExistence type="inferred from homology"/>
<protein>
    <recommendedName>
        <fullName evidence="3">Carboxylic ester hydrolase</fullName>
        <ecNumber evidence="3">3.1.1.-</ecNumber>
    </recommendedName>
</protein>
<keyword evidence="2 3" id="KW-0378">Hydrolase</keyword>
<dbReference type="EMBL" id="JH611185">
    <property type="protein sequence ID" value="EJP73025.1"/>
    <property type="molecule type" value="Genomic_DNA"/>
</dbReference>
<dbReference type="Gene3D" id="3.40.50.1820">
    <property type="entry name" value="alpha/beta hydrolase"/>
    <property type="match status" value="1"/>
</dbReference>
<dbReference type="PANTHER" id="PTHR11559">
    <property type="entry name" value="CARBOXYLESTERASE"/>
    <property type="match status" value="1"/>
</dbReference>
<dbReference type="ESTHER" id="9gamm-j4wzh3">
    <property type="family name" value="Carb_B_Bacteria"/>
</dbReference>
<dbReference type="Pfam" id="PF00135">
    <property type="entry name" value="COesterase"/>
    <property type="match status" value="2"/>
</dbReference>
<evidence type="ECO:0000256" key="1">
    <source>
        <dbReference type="ARBA" id="ARBA00005964"/>
    </source>
</evidence>
<evidence type="ECO:0000256" key="3">
    <source>
        <dbReference type="RuleBase" id="RU361235"/>
    </source>
</evidence>
<name>J4WZH3_9GAMM</name>
<reference evidence="5 6" key="1">
    <citation type="journal article" date="2012" name="ISME J.">
        <title>Genomic insights to SAR86, an abundant and uncultivated marine bacterial lineage.</title>
        <authorList>
            <person name="Dupont C.L."/>
            <person name="Rusch D.B."/>
            <person name="Yooseph S."/>
            <person name="Lombardo M.J."/>
            <person name="Richter R.A."/>
            <person name="Valas R."/>
            <person name="Novotny M."/>
            <person name="Yee-Greenbaum J."/>
            <person name="Selengut J.D."/>
            <person name="Haft D.H."/>
            <person name="Halpern A.L."/>
            <person name="Lasken R.S."/>
            <person name="Nealson K."/>
            <person name="Friedman R."/>
            <person name="Venter J.C."/>
        </authorList>
    </citation>
    <scope>NUCLEOTIDE SEQUENCE [LARGE SCALE GENOMIC DNA]</scope>
</reference>
<dbReference type="SUPFAM" id="SSF53474">
    <property type="entry name" value="alpha/beta-Hydrolases"/>
    <property type="match status" value="1"/>
</dbReference>